<dbReference type="AlphaFoldDB" id="A0AAC9LGW8"/>
<accession>A0AAC9LGW8</accession>
<evidence type="ECO:0000313" key="3">
    <source>
        <dbReference type="EMBL" id="APU17673.1"/>
    </source>
</evidence>
<protein>
    <submittedName>
        <fullName evidence="3">Right handed beta helix region</fullName>
    </submittedName>
</protein>
<dbReference type="Proteomes" id="UP000185511">
    <property type="component" value="Chromosome"/>
</dbReference>
<dbReference type="InterPro" id="IPR039448">
    <property type="entry name" value="Beta_helix"/>
</dbReference>
<dbReference type="InterPro" id="IPR011050">
    <property type="entry name" value="Pectin_lyase_fold/virulence"/>
</dbReference>
<proteinExistence type="predicted"/>
<dbReference type="PANTHER" id="PTHR36453">
    <property type="entry name" value="SECRETED PROTEIN-RELATED"/>
    <property type="match status" value="1"/>
</dbReference>
<evidence type="ECO:0000256" key="1">
    <source>
        <dbReference type="SAM" id="MobiDB-lite"/>
    </source>
</evidence>
<dbReference type="InterPro" id="IPR006626">
    <property type="entry name" value="PbH1"/>
</dbReference>
<feature type="domain" description="Right handed beta helix" evidence="2">
    <location>
        <begin position="383"/>
        <end position="532"/>
    </location>
</feature>
<keyword evidence="4" id="KW-1185">Reference proteome</keyword>
<organism evidence="3 4">
    <name type="scientific">Actinoalloteichus fjordicus</name>
    <dbReference type="NCBI Taxonomy" id="1612552"/>
    <lineage>
        <taxon>Bacteria</taxon>
        <taxon>Bacillati</taxon>
        <taxon>Actinomycetota</taxon>
        <taxon>Actinomycetes</taxon>
        <taxon>Pseudonocardiales</taxon>
        <taxon>Pseudonocardiaceae</taxon>
        <taxon>Actinoalloteichus</taxon>
    </lineage>
</organism>
<evidence type="ECO:0000313" key="4">
    <source>
        <dbReference type="Proteomes" id="UP000185511"/>
    </source>
</evidence>
<dbReference type="SUPFAM" id="SSF51126">
    <property type="entry name" value="Pectin lyase-like"/>
    <property type="match status" value="1"/>
</dbReference>
<sequence>MADTTIIVAPWGSDSSPGTPERPLATPAAAQRLVRERTATMAADLVVQFRAGTYLLDDTLDFQAGQGDSGTGGHRVVYQPHGYGTAEQEEVVLSGGRVITGWERSDDGTWSAPIGDLEPRQLYCDGRRIGRAVSTAGLPGSSVTKTEFGYVTDSPLPQEWADADGIEFVYTGIYPWAQARCAVAQITGDARSTRIVMAQPAWDWARRLYVGEWNGGDGESSWEPLAGPSEMENSRTFLTEPGTFVLDRSVPGSHVLHYLPRPDERPDAAVVIAPVLETLISGSGTAERPLADLTLRGLTFAHGAWSGIRTTGGHLHYHGDTHYVGGEVMEVVLPAGMGSVTVPVDSEQLPANVAFSHAARVVLAANRFTALGAGALGIGPGCAEVIVRGNTVDDVSGSGITLREARDCLVEDNLVHDIGAEYRGAPAILLAETQDVVVRHNEVHHVPHAGVVVTGGEQARGAHIIANLIHHTMTVLADGGGVYVSAPQGSSFASGAVIRGNVIRDTLTSYNFGLYTDYGAAWVTIAGNVVHRGDTPVVLEVAPPLRDVVFIGNFWDDQPAGQDDPPDTVILAGNTVLPKEGFEQALAADPASADIVASAGRRSRQAG</sequence>
<gene>
    <name evidence="3" type="ORF">UA74_28360</name>
</gene>
<evidence type="ECO:0000259" key="2">
    <source>
        <dbReference type="Pfam" id="PF13229"/>
    </source>
</evidence>
<reference evidence="4" key="1">
    <citation type="submission" date="2016-06" db="EMBL/GenBank/DDBJ databases">
        <title>Complete genome sequence of Actinoalloteichus fjordicus DSM 46855 (=ADI127-17), type strain of the new species Actinoalloteichus fjordicus.</title>
        <authorList>
            <person name="Ruckert C."/>
            <person name="Nouioui I."/>
            <person name="Willmese J."/>
            <person name="van Wezel G."/>
            <person name="Klenk H.-P."/>
            <person name="Kalinowski J."/>
            <person name="Zotchev S.B."/>
        </authorList>
    </citation>
    <scope>NUCLEOTIDE SEQUENCE [LARGE SCALE GENOMIC DNA]</scope>
    <source>
        <strain evidence="4">ADI127-7</strain>
    </source>
</reference>
<dbReference type="SMART" id="SM00710">
    <property type="entry name" value="PbH1"/>
    <property type="match status" value="7"/>
</dbReference>
<dbReference type="RefSeq" id="WP_075742943.1">
    <property type="nucleotide sequence ID" value="NZ_CP016076.1"/>
</dbReference>
<feature type="region of interest" description="Disordered" evidence="1">
    <location>
        <begin position="1"/>
        <end position="24"/>
    </location>
</feature>
<dbReference type="Gene3D" id="2.160.20.10">
    <property type="entry name" value="Single-stranded right-handed beta-helix, Pectin lyase-like"/>
    <property type="match status" value="2"/>
</dbReference>
<dbReference type="EMBL" id="CP016076">
    <property type="protein sequence ID" value="APU17673.1"/>
    <property type="molecule type" value="Genomic_DNA"/>
</dbReference>
<dbReference type="KEGG" id="acad:UA74_28360"/>
<dbReference type="InterPro" id="IPR012334">
    <property type="entry name" value="Pectin_lyas_fold"/>
</dbReference>
<dbReference type="PANTHER" id="PTHR36453:SF1">
    <property type="entry name" value="RIGHT HANDED BETA HELIX DOMAIN-CONTAINING PROTEIN"/>
    <property type="match status" value="1"/>
</dbReference>
<dbReference type="Pfam" id="PF13229">
    <property type="entry name" value="Beta_helix"/>
    <property type="match status" value="1"/>
</dbReference>
<name>A0AAC9LGW8_9PSEU</name>